<comment type="function">
    <text evidence="9">Part of the ABC transporter complex LpqY-SugA-SugB-SugC, which is highly specific for uptake of trehalose. Involved in the recycling of extracellular trehalose released from trehalose-containing molecules synthesized by M.tuberculosis. Trehalose uptake is essential for virulence. Responsible for energy coupling to the transport system.</text>
</comment>
<dbReference type="PANTHER" id="PTHR43875:SF15">
    <property type="entry name" value="TREHALOSE IMPORT ATP-BINDING PROTEIN SUGC"/>
    <property type="match status" value="1"/>
</dbReference>
<keyword evidence="3" id="KW-1003">Cell membrane</keyword>
<dbReference type="GO" id="GO:0008643">
    <property type="term" value="P:carbohydrate transport"/>
    <property type="evidence" value="ECO:0007669"/>
    <property type="project" value="InterPro"/>
</dbReference>
<name>A0A0B6TU14_9CORY</name>
<dbReference type="SUPFAM" id="SSF50331">
    <property type="entry name" value="MOP-like"/>
    <property type="match status" value="1"/>
</dbReference>
<comment type="subunit">
    <text evidence="10">Monomer. Homodimerizes in the presence of ATP. The complex is composed of two ATP-binding proteins (SugC), two transmembrane proteins (SugA and SugB) and a solute-binding protein (LpqY).</text>
</comment>
<keyword evidence="6" id="KW-1278">Translocase</keyword>
<keyword evidence="4" id="KW-0547">Nucleotide-binding</keyword>
<evidence type="ECO:0000256" key="2">
    <source>
        <dbReference type="ARBA" id="ARBA00022448"/>
    </source>
</evidence>
<dbReference type="InterPro" id="IPR027417">
    <property type="entry name" value="P-loop_NTPase"/>
</dbReference>
<evidence type="ECO:0000256" key="6">
    <source>
        <dbReference type="ARBA" id="ARBA00022967"/>
    </source>
</evidence>
<dbReference type="SMART" id="SM00382">
    <property type="entry name" value="AAA"/>
    <property type="match status" value="1"/>
</dbReference>
<evidence type="ECO:0000256" key="8">
    <source>
        <dbReference type="ARBA" id="ARBA00050305"/>
    </source>
</evidence>
<keyword evidence="7" id="KW-0472">Membrane</keyword>
<dbReference type="HOGENOM" id="CLU_000604_1_1_11"/>
<dbReference type="Gene3D" id="2.40.50.100">
    <property type="match status" value="1"/>
</dbReference>
<dbReference type="NCBIfam" id="NF008653">
    <property type="entry name" value="PRK11650.1"/>
    <property type="match status" value="1"/>
</dbReference>
<comment type="subcellular location">
    <subcellularLocation>
        <location evidence="1">Cell inner membrane</location>
        <topology evidence="1">Peripheral membrane protein</topology>
        <orientation evidence="1">Cytoplasmic side</orientation>
    </subcellularLocation>
</comment>
<feature type="domain" description="ABC transporter" evidence="14">
    <location>
        <begin position="4"/>
        <end position="235"/>
    </location>
</feature>
<keyword evidence="15" id="KW-0378">Hydrolase</keyword>
<dbReference type="Pfam" id="PF00005">
    <property type="entry name" value="ABC_tran"/>
    <property type="match status" value="1"/>
</dbReference>
<dbReference type="InterPro" id="IPR015855">
    <property type="entry name" value="ABC_transpr_MalK-like"/>
</dbReference>
<gene>
    <name evidence="15" type="primary">sugC</name>
    <name evidence="15" type="ORF">B840_03050</name>
</gene>
<dbReference type="Pfam" id="PF17912">
    <property type="entry name" value="OB_MalK"/>
    <property type="match status" value="1"/>
</dbReference>
<dbReference type="InterPro" id="IPR003593">
    <property type="entry name" value="AAA+_ATPase"/>
</dbReference>
<dbReference type="PROSITE" id="PS00211">
    <property type="entry name" value="ABC_TRANSPORTER_1"/>
    <property type="match status" value="1"/>
</dbReference>
<proteinExistence type="predicted"/>
<dbReference type="SUPFAM" id="SSF52540">
    <property type="entry name" value="P-loop containing nucleoside triphosphate hydrolases"/>
    <property type="match status" value="1"/>
</dbReference>
<sequence length="393" mass="43021">MATITLDHVDKLYPNGYHAITDANLDIRDGEFVILVGPSGCGKSTLLNMIAGLEDITGGELRFGDQVVNDLSARDRDIAMVFQSYALYPHMTVRENIEFPLKLSRMPKSEIQDKVAEVSASLGLDEYLDRKPAQLSGGQRQRVAMGRAIVRRPKVFLMDEPLSNLDAKLRVQMRAEIARLQQDLGVTTVYVTHDQTEAMTLGDRVVVMRKGVIQQAGSPDELYASPTNLFVASFIGSPSMNFMPGRLRGDVVSTGFGDIHLPESLVDAASRATSESVILGLRPEAFEDAYLVAPERRDQGMTISANLSLVESTGADRFVYFSPPEVEKPTDAARDAAREAGVDELGGELVARLTNATRVAGGDTMDLWFTPESLYLFDGETGESLRTDEVRAQ</sequence>
<dbReference type="RefSeq" id="WP_042620906.1">
    <property type="nucleotide sequence ID" value="NZ_CP007790.1"/>
</dbReference>
<dbReference type="PROSITE" id="PS50893">
    <property type="entry name" value="ABC_TRANSPORTER_2"/>
    <property type="match status" value="1"/>
</dbReference>
<evidence type="ECO:0000259" key="14">
    <source>
        <dbReference type="PROSITE" id="PS50893"/>
    </source>
</evidence>
<dbReference type="STRING" id="1224162.B840_03050"/>
<dbReference type="Gene3D" id="3.40.50.300">
    <property type="entry name" value="P-loop containing nucleotide triphosphate hydrolases"/>
    <property type="match status" value="1"/>
</dbReference>
<evidence type="ECO:0000256" key="7">
    <source>
        <dbReference type="ARBA" id="ARBA00023136"/>
    </source>
</evidence>
<keyword evidence="5 15" id="KW-0067">ATP-binding</keyword>
<dbReference type="InterPro" id="IPR012340">
    <property type="entry name" value="NA-bd_OB-fold"/>
</dbReference>
<evidence type="ECO:0000313" key="15">
    <source>
        <dbReference type="EMBL" id="AJK68236.1"/>
    </source>
</evidence>
<dbReference type="CDD" id="cd03301">
    <property type="entry name" value="ABC_MalK_N"/>
    <property type="match status" value="1"/>
</dbReference>
<dbReference type="OrthoDB" id="9802264at2"/>
<evidence type="ECO:0000256" key="4">
    <source>
        <dbReference type="ARBA" id="ARBA00022741"/>
    </source>
</evidence>
<dbReference type="Proteomes" id="UP000031928">
    <property type="component" value="Chromosome"/>
</dbReference>
<evidence type="ECO:0000256" key="5">
    <source>
        <dbReference type="ARBA" id="ARBA00022840"/>
    </source>
</evidence>
<dbReference type="KEGG" id="cmq:B840_03050"/>
<dbReference type="FunFam" id="3.40.50.300:FF:000042">
    <property type="entry name" value="Maltose/maltodextrin ABC transporter, ATP-binding protein"/>
    <property type="match status" value="1"/>
</dbReference>
<organism evidence="15 16">
    <name type="scientific">Corynebacterium marinum DSM 44953</name>
    <dbReference type="NCBI Taxonomy" id="1224162"/>
    <lineage>
        <taxon>Bacteria</taxon>
        <taxon>Bacillati</taxon>
        <taxon>Actinomycetota</taxon>
        <taxon>Actinomycetes</taxon>
        <taxon>Mycobacteriales</taxon>
        <taxon>Corynebacteriaceae</taxon>
        <taxon>Corynebacterium</taxon>
    </lineage>
</organism>
<dbReference type="GO" id="GO:0005524">
    <property type="term" value="F:ATP binding"/>
    <property type="evidence" value="ECO:0007669"/>
    <property type="project" value="UniProtKB-KW"/>
</dbReference>
<evidence type="ECO:0000256" key="11">
    <source>
        <dbReference type="ARBA" id="ARBA00072105"/>
    </source>
</evidence>
<evidence type="ECO:0000256" key="9">
    <source>
        <dbReference type="ARBA" id="ARBA00056091"/>
    </source>
</evidence>
<dbReference type="EMBL" id="CP007790">
    <property type="protein sequence ID" value="AJK68236.1"/>
    <property type="molecule type" value="Genomic_DNA"/>
</dbReference>
<dbReference type="InterPro" id="IPR047641">
    <property type="entry name" value="ABC_transpr_MalK/UgpC-like"/>
</dbReference>
<evidence type="ECO:0000313" key="16">
    <source>
        <dbReference type="Proteomes" id="UP000031928"/>
    </source>
</evidence>
<keyword evidence="16" id="KW-1185">Reference proteome</keyword>
<dbReference type="PANTHER" id="PTHR43875">
    <property type="entry name" value="MALTODEXTRIN IMPORT ATP-BINDING PROTEIN MSMX"/>
    <property type="match status" value="1"/>
</dbReference>
<dbReference type="Gene3D" id="2.40.50.140">
    <property type="entry name" value="Nucleic acid-binding proteins"/>
    <property type="match status" value="1"/>
</dbReference>
<protein>
    <recommendedName>
        <fullName evidence="11">Trehalose import ATP-binding protein SugC</fullName>
    </recommendedName>
    <alternativeName>
        <fullName evidence="13">Nucleotide-binding domain of SugABC transporter</fullName>
    </alternativeName>
    <alternativeName>
        <fullName evidence="12">SugABC transporter ATPase SugC</fullName>
    </alternativeName>
</protein>
<evidence type="ECO:0000256" key="10">
    <source>
        <dbReference type="ARBA" id="ARBA00063658"/>
    </source>
</evidence>
<evidence type="ECO:0000256" key="3">
    <source>
        <dbReference type="ARBA" id="ARBA00022475"/>
    </source>
</evidence>
<dbReference type="GO" id="GO:0016887">
    <property type="term" value="F:ATP hydrolysis activity"/>
    <property type="evidence" value="ECO:0007669"/>
    <property type="project" value="InterPro"/>
</dbReference>
<evidence type="ECO:0000256" key="1">
    <source>
        <dbReference type="ARBA" id="ARBA00004515"/>
    </source>
</evidence>
<accession>A0A0B6TU14</accession>
<dbReference type="InterPro" id="IPR017871">
    <property type="entry name" value="ABC_transporter-like_CS"/>
</dbReference>
<dbReference type="GO" id="GO:0055052">
    <property type="term" value="C:ATP-binding cassette (ABC) transporter complex, substrate-binding subunit-containing"/>
    <property type="evidence" value="ECO:0007669"/>
    <property type="project" value="TreeGrafter"/>
</dbReference>
<comment type="catalytic activity">
    <reaction evidence="8">
        <text>alpha,alpha-trehalose(out) + ATP + H2O = alpha,alpha-trehalose(in) + ADP + phosphate + H(+)</text>
        <dbReference type="Rhea" id="RHEA:75203"/>
        <dbReference type="ChEBI" id="CHEBI:15377"/>
        <dbReference type="ChEBI" id="CHEBI:15378"/>
        <dbReference type="ChEBI" id="CHEBI:16551"/>
        <dbReference type="ChEBI" id="CHEBI:30616"/>
        <dbReference type="ChEBI" id="CHEBI:43474"/>
        <dbReference type="ChEBI" id="CHEBI:456216"/>
    </reaction>
</comment>
<dbReference type="GO" id="GO:0140359">
    <property type="term" value="F:ABC-type transporter activity"/>
    <property type="evidence" value="ECO:0007669"/>
    <property type="project" value="InterPro"/>
</dbReference>
<keyword evidence="2" id="KW-0813">Transport</keyword>
<reference evidence="15 16" key="1">
    <citation type="submission" date="2014-05" db="EMBL/GenBank/DDBJ databases">
        <title>Complete genome sequence of Corynebacterium marinum DSM 44953.</title>
        <authorList>
            <person name="Schaffert L."/>
            <person name="Albersmeier A."/>
            <person name="Kalinowski J."/>
            <person name="Ruckert C."/>
        </authorList>
    </citation>
    <scope>NUCLEOTIDE SEQUENCE [LARGE SCALE GENOMIC DNA]</scope>
    <source>
        <strain evidence="15 16">DSM 44953</strain>
    </source>
</reference>
<dbReference type="AlphaFoldDB" id="A0A0B6TU14"/>
<evidence type="ECO:0000256" key="12">
    <source>
        <dbReference type="ARBA" id="ARBA00080647"/>
    </source>
</evidence>
<dbReference type="InterPro" id="IPR003439">
    <property type="entry name" value="ABC_transporter-like_ATP-bd"/>
</dbReference>
<dbReference type="InterPro" id="IPR008995">
    <property type="entry name" value="Mo/tungstate-bd_C_term_dom"/>
</dbReference>
<dbReference type="InterPro" id="IPR040582">
    <property type="entry name" value="OB_MalK-like"/>
</dbReference>
<evidence type="ECO:0000256" key="13">
    <source>
        <dbReference type="ARBA" id="ARBA00082626"/>
    </source>
</evidence>